<dbReference type="GO" id="GO:0003964">
    <property type="term" value="F:RNA-directed DNA polymerase activity"/>
    <property type="evidence" value="ECO:0007669"/>
    <property type="project" value="UniProtKB-KW"/>
</dbReference>
<dbReference type="EMBL" id="BMAT01002766">
    <property type="protein sequence ID" value="GFS13402.1"/>
    <property type="molecule type" value="Genomic_DNA"/>
</dbReference>
<evidence type="ECO:0000313" key="2">
    <source>
        <dbReference type="Proteomes" id="UP000762676"/>
    </source>
</evidence>
<keyword evidence="1" id="KW-0808">Transferase</keyword>
<gene>
    <name evidence="1" type="ORF">ElyMa_001396200</name>
</gene>
<reference evidence="1 2" key="1">
    <citation type="journal article" date="2021" name="Elife">
        <title>Chloroplast acquisition without the gene transfer in kleptoplastic sea slugs, Plakobranchus ocellatus.</title>
        <authorList>
            <person name="Maeda T."/>
            <person name="Takahashi S."/>
            <person name="Yoshida T."/>
            <person name="Shimamura S."/>
            <person name="Takaki Y."/>
            <person name="Nagai Y."/>
            <person name="Toyoda A."/>
            <person name="Suzuki Y."/>
            <person name="Arimoto A."/>
            <person name="Ishii H."/>
            <person name="Satoh N."/>
            <person name="Nishiyama T."/>
            <person name="Hasebe M."/>
            <person name="Maruyama T."/>
            <person name="Minagawa J."/>
            <person name="Obokata J."/>
            <person name="Shigenobu S."/>
        </authorList>
    </citation>
    <scope>NUCLEOTIDE SEQUENCE [LARGE SCALE GENOMIC DNA]</scope>
</reference>
<comment type="caution">
    <text evidence="1">The sequence shown here is derived from an EMBL/GenBank/DDBJ whole genome shotgun (WGS) entry which is preliminary data.</text>
</comment>
<dbReference type="AlphaFoldDB" id="A0AAV4IVW6"/>
<name>A0AAV4IVW6_9GAST</name>
<organism evidence="1 2">
    <name type="scientific">Elysia marginata</name>
    <dbReference type="NCBI Taxonomy" id="1093978"/>
    <lineage>
        <taxon>Eukaryota</taxon>
        <taxon>Metazoa</taxon>
        <taxon>Spiralia</taxon>
        <taxon>Lophotrochozoa</taxon>
        <taxon>Mollusca</taxon>
        <taxon>Gastropoda</taxon>
        <taxon>Heterobranchia</taxon>
        <taxon>Euthyneura</taxon>
        <taxon>Panpulmonata</taxon>
        <taxon>Sacoglossa</taxon>
        <taxon>Placobranchoidea</taxon>
        <taxon>Plakobranchidae</taxon>
        <taxon>Elysia</taxon>
    </lineage>
</organism>
<accession>A0AAV4IVW6</accession>
<keyword evidence="2" id="KW-1185">Reference proteome</keyword>
<keyword evidence="1" id="KW-0695">RNA-directed DNA polymerase</keyword>
<keyword evidence="1" id="KW-0548">Nucleotidyltransferase</keyword>
<evidence type="ECO:0000313" key="1">
    <source>
        <dbReference type="EMBL" id="GFS13402.1"/>
    </source>
</evidence>
<proteinExistence type="predicted"/>
<protein>
    <submittedName>
        <fullName evidence="1">RNA-directed DNA polymerase from mobile element jockey-like</fullName>
    </submittedName>
</protein>
<sequence>MGNITVGEVKEAIQKLKCGTGPGDDGVCPEMLKAETEETPVILRDILQNIWTEGNAPASWRKLPSLSYQRKVTWVTVETGEASPFYLLQAKYFAESFLNASHLLWTISFAKS</sequence>
<dbReference type="Proteomes" id="UP000762676">
    <property type="component" value="Unassembled WGS sequence"/>
</dbReference>